<dbReference type="PRINTS" id="PR00702">
    <property type="entry name" value="ACRIFLAVINRP"/>
</dbReference>
<accession>F3ZUT4</accession>
<dbReference type="InterPro" id="IPR001036">
    <property type="entry name" value="Acrflvin-R"/>
</dbReference>
<name>F3ZUT4_9BACE</name>
<dbReference type="Gene3D" id="3.30.2090.10">
    <property type="entry name" value="Multidrug efflux transporter AcrB TolC docking domain, DN and DC subdomains"/>
    <property type="match status" value="2"/>
</dbReference>
<keyword evidence="1" id="KW-0812">Transmembrane</keyword>
<keyword evidence="3" id="KW-1185">Reference proteome</keyword>
<evidence type="ECO:0000313" key="3">
    <source>
        <dbReference type="Proteomes" id="UP000018439"/>
    </source>
</evidence>
<evidence type="ECO:0000256" key="1">
    <source>
        <dbReference type="SAM" id="Phobius"/>
    </source>
</evidence>
<dbReference type="SUPFAM" id="SSF82714">
    <property type="entry name" value="Multidrug efflux transporter AcrB TolC docking domain, DN and DC subdomains"/>
    <property type="match status" value="1"/>
</dbReference>
<keyword evidence="1" id="KW-1133">Transmembrane helix</keyword>
<dbReference type="Gene3D" id="1.20.1640.10">
    <property type="entry name" value="Multidrug efflux transporter AcrB transmembrane domain"/>
    <property type="match status" value="2"/>
</dbReference>
<reference evidence="2 3" key="1">
    <citation type="journal article" date="2011" name="Stand. Genomic Sci.">
        <title>Non-contiguous finished genome sequence of Bacteroides coprosuis type strain (PC139).</title>
        <authorList>
            <person name="Land M."/>
            <person name="Held B."/>
            <person name="Gronow S."/>
            <person name="Abt B."/>
            <person name="Lucas S."/>
            <person name="Del Rio T.G."/>
            <person name="Nolan M."/>
            <person name="Tice H."/>
            <person name="Cheng J.F."/>
            <person name="Pitluck S."/>
            <person name="Liolios K."/>
            <person name="Pagani I."/>
            <person name="Ivanova N."/>
            <person name="Mavromatis K."/>
            <person name="Mikhailova N."/>
            <person name="Pati A."/>
            <person name="Tapia R."/>
            <person name="Han C."/>
            <person name="Goodwin L."/>
            <person name="Chen A."/>
            <person name="Palaniappan K."/>
            <person name="Hauser L."/>
            <person name="Brambilla E.M."/>
            <person name="Rohde M."/>
            <person name="Goker M."/>
            <person name="Detter J.C."/>
            <person name="Woyke T."/>
            <person name="Bristow J."/>
            <person name="Eisen J.A."/>
            <person name="Markowitz V."/>
            <person name="Hugenholtz P."/>
            <person name="Kyrpides N.C."/>
            <person name="Klenk H.P."/>
            <person name="Lapidus A."/>
        </authorList>
    </citation>
    <scope>NUCLEOTIDE SEQUENCE</scope>
    <source>
        <strain evidence="2 3">DSM 18011</strain>
    </source>
</reference>
<dbReference type="Proteomes" id="UP000018439">
    <property type="component" value="Chromosome"/>
</dbReference>
<dbReference type="HOGENOM" id="CLU_002755_1_2_10"/>
<dbReference type="OrthoDB" id="9798415at2"/>
<feature type="transmembrane region" description="Helical" evidence="1">
    <location>
        <begin position="523"/>
        <end position="543"/>
    </location>
</feature>
<feature type="transmembrane region" description="Helical" evidence="1">
    <location>
        <begin position="881"/>
        <end position="901"/>
    </location>
</feature>
<feature type="transmembrane region" description="Helical" evidence="1">
    <location>
        <begin position="908"/>
        <end position="926"/>
    </location>
</feature>
<dbReference type="Gene3D" id="3.30.70.1440">
    <property type="entry name" value="Multidrug efflux transporter AcrB pore domain"/>
    <property type="match status" value="1"/>
</dbReference>
<dbReference type="PANTHER" id="PTHR32063">
    <property type="match status" value="1"/>
</dbReference>
<dbReference type="Gene3D" id="3.30.70.1430">
    <property type="entry name" value="Multidrug efflux transporter AcrB pore domain"/>
    <property type="match status" value="2"/>
</dbReference>
<feature type="transmembrane region" description="Helical" evidence="1">
    <location>
        <begin position="932"/>
        <end position="948"/>
    </location>
</feature>
<gene>
    <name evidence="2" type="ORF">Bcop_1190</name>
</gene>
<dbReference type="AlphaFoldDB" id="F3ZUT4"/>
<dbReference type="InterPro" id="IPR027463">
    <property type="entry name" value="AcrB_DN_DC_subdom"/>
</dbReference>
<dbReference type="GO" id="GO:0005886">
    <property type="term" value="C:plasma membrane"/>
    <property type="evidence" value="ECO:0007669"/>
    <property type="project" value="TreeGrafter"/>
</dbReference>
<feature type="transmembrane region" description="Helical" evidence="1">
    <location>
        <begin position="337"/>
        <end position="354"/>
    </location>
</feature>
<dbReference type="eggNOG" id="COG0841">
    <property type="taxonomic scope" value="Bacteria"/>
</dbReference>
<dbReference type="GO" id="GO:0042910">
    <property type="term" value="F:xenobiotic transmembrane transporter activity"/>
    <property type="evidence" value="ECO:0007669"/>
    <property type="project" value="TreeGrafter"/>
</dbReference>
<sequence length="1039" mass="115392">MIDYGKWALDNRYLVRFLIAILVVGGGLAFYDMSKLEDPEIKVKEALVITPYPGASPHQVELEVTDLLEKSIRGMSNIEKVRSRSLNDLSMISVELSKLVPDDEVDQYWDVLRRKVSDVQSQLPAGTMGSIVKDDFGDVYGMFYAVTSDGIADSELIRYVDMVKREIQAIEGITSVEIFGEREECINIELMEERMANLGVHPAEVLATLNGQNKTVYSGYYEAGDYRLRVAVDDRYNTVEDISNLLLQGHEGDQLRLKDIAKVSIGFEDPTRYQMRYDKAQAYGLAIAASSESDITKLGKIVSDKIESLQEERIPVGIDFHKVFYQPERVIESLNTFLLNLIESVIIVVVVLMFTMGIRSGMIIGVSLVVIVFGSFLILNMFDGTLQRVSLAAFILAMGMLVDNAIVIVDGILVSLQKGVDKKEALTKIGKQTAMPLFGATLIAILAFFPIFLSPDTAGVYVRDLFIVLAVSLLLSWVLALTHVPLMSEWMLKAPKESADDAYNSVYYRAFRSVLKWALSHKLITIGIAAGLVSLSVFCYQFLPQSFFPDMNYDQLYIEYKLPEGTNNTKVISDLDQIEDYLLGRDEITHVTTAIGATPARYNLVRSIADPSLSYGELIVDFKSPKQLVDSMWVIQNYLTAQYPDAYVRLKRYNLMYQPYPIEAQFSGPDPAVLKELTAKAEKIMTDNPKTMLVRNDWEPETPTLMVKYNQPIARNIGLTREDVGLSLLSATGGIPAGSFYKGDQKKNIYLKSTDSKGDPIEGLDNVPVFSLIPAIQNLSMETVKGLVMGSVSQEDLLEGVLRTVPLNQAAEAVEVEWEDPLILRFNGERAMRAQCNPVPGASADDARNAILADIEAIDLPPGYSLLWQGEYSASTESMKYLFKSFPLAIILMITILILLFKDYRKPLIIFCCMPLIAIGVVFSVLLSGKDFGFVAIVGALGLIGMMIKNGIVLMDEITLQINNGVEPTKALIESSQSRFRPVMMASLTTIVGMIPLLSDDMFGSLAVTIMGGLLVGTLIILIFIPILYALFFKLKIQK</sequence>
<feature type="transmembrane region" description="Helical" evidence="1">
    <location>
        <begin position="13"/>
        <end position="31"/>
    </location>
</feature>
<dbReference type="Pfam" id="PF00873">
    <property type="entry name" value="ACR_tran"/>
    <property type="match status" value="1"/>
</dbReference>
<feature type="transmembrane region" description="Helical" evidence="1">
    <location>
        <begin position="980"/>
        <end position="998"/>
    </location>
</feature>
<dbReference type="STRING" id="679937.Bcop_1190"/>
<feature type="transmembrane region" description="Helical" evidence="1">
    <location>
        <begin position="465"/>
        <end position="486"/>
    </location>
</feature>
<protein>
    <submittedName>
        <fullName evidence="2">Acriflavin resistance protein</fullName>
    </submittedName>
</protein>
<feature type="transmembrane region" description="Helical" evidence="1">
    <location>
        <begin position="434"/>
        <end position="453"/>
    </location>
</feature>
<keyword evidence="1" id="KW-0472">Membrane</keyword>
<feature type="transmembrane region" description="Helical" evidence="1">
    <location>
        <begin position="391"/>
        <end position="413"/>
    </location>
</feature>
<feature type="transmembrane region" description="Helical" evidence="1">
    <location>
        <begin position="1010"/>
        <end position="1033"/>
    </location>
</feature>
<organism evidence="2 3">
    <name type="scientific">Bacteroides coprosuis DSM 18011</name>
    <dbReference type="NCBI Taxonomy" id="679937"/>
    <lineage>
        <taxon>Bacteria</taxon>
        <taxon>Pseudomonadati</taxon>
        <taxon>Bacteroidota</taxon>
        <taxon>Bacteroidia</taxon>
        <taxon>Bacteroidales</taxon>
        <taxon>Bacteroidaceae</taxon>
        <taxon>Bacteroides</taxon>
    </lineage>
</organism>
<dbReference type="SUPFAM" id="SSF82693">
    <property type="entry name" value="Multidrug efflux transporter AcrB pore domain, PN1, PN2, PC1 and PC2 subdomains"/>
    <property type="match status" value="2"/>
</dbReference>
<dbReference type="SUPFAM" id="SSF82866">
    <property type="entry name" value="Multidrug efflux transporter AcrB transmembrane domain"/>
    <property type="match status" value="2"/>
</dbReference>
<dbReference type="PANTHER" id="PTHR32063:SF18">
    <property type="entry name" value="CATION EFFLUX SYSTEM PROTEIN"/>
    <property type="match status" value="1"/>
</dbReference>
<feature type="transmembrane region" description="Helical" evidence="1">
    <location>
        <begin position="361"/>
        <end position="379"/>
    </location>
</feature>
<proteinExistence type="predicted"/>
<evidence type="ECO:0000313" key="2">
    <source>
        <dbReference type="EMBL" id="EGJ71394.1"/>
    </source>
</evidence>
<dbReference type="EMBL" id="CM001167">
    <property type="protein sequence ID" value="EGJ71394.1"/>
    <property type="molecule type" value="Genomic_DNA"/>
</dbReference>
<dbReference type="Gene3D" id="3.30.70.1320">
    <property type="entry name" value="Multidrug efflux transporter AcrB pore domain like"/>
    <property type="match status" value="1"/>
</dbReference>